<keyword evidence="3" id="KW-1185">Reference proteome</keyword>
<evidence type="ECO:0000256" key="1">
    <source>
        <dbReference type="SAM" id="SignalP"/>
    </source>
</evidence>
<evidence type="ECO:0000313" key="2">
    <source>
        <dbReference type="EMBL" id="MBG0565758.1"/>
    </source>
</evidence>
<organism evidence="2 3">
    <name type="scientific">Actinoplanes aureus</name>
    <dbReference type="NCBI Taxonomy" id="2792083"/>
    <lineage>
        <taxon>Bacteria</taxon>
        <taxon>Bacillati</taxon>
        <taxon>Actinomycetota</taxon>
        <taxon>Actinomycetes</taxon>
        <taxon>Micromonosporales</taxon>
        <taxon>Micromonosporaceae</taxon>
        <taxon>Actinoplanes</taxon>
    </lineage>
</organism>
<feature type="signal peptide" evidence="1">
    <location>
        <begin position="1"/>
        <end position="29"/>
    </location>
</feature>
<proteinExistence type="predicted"/>
<sequence length="176" mass="19935">MYRRSKPLVAFVGSVLVSMMFTAPSSAAAKPLPTAPPATGRATEGDITWDWSYTTNNNASARCRKKQSYVKADYSGDYLVYLKMSHSWVSNYEYFEDWGTYWDDAQTVWTASLLSPDYSHREGYINVKGPYVNQTRGPGMIGFSVYDRDTKEQLAVYFGDMNILCGKDYQITISDE</sequence>
<evidence type="ECO:0000313" key="3">
    <source>
        <dbReference type="Proteomes" id="UP000598146"/>
    </source>
</evidence>
<keyword evidence="1" id="KW-0732">Signal</keyword>
<gene>
    <name evidence="2" type="ORF">I4J89_30335</name>
</gene>
<evidence type="ECO:0008006" key="4">
    <source>
        <dbReference type="Google" id="ProtNLM"/>
    </source>
</evidence>
<comment type="caution">
    <text evidence="2">The sequence shown here is derived from an EMBL/GenBank/DDBJ whole genome shotgun (WGS) entry which is preliminary data.</text>
</comment>
<dbReference type="AlphaFoldDB" id="A0A931CGL6"/>
<name>A0A931CGL6_9ACTN</name>
<accession>A0A931CGL6</accession>
<dbReference type="RefSeq" id="WP_196417527.1">
    <property type="nucleotide sequence ID" value="NZ_JADQTO010000016.1"/>
</dbReference>
<dbReference type="Proteomes" id="UP000598146">
    <property type="component" value="Unassembled WGS sequence"/>
</dbReference>
<dbReference type="EMBL" id="JADQTO010000016">
    <property type="protein sequence ID" value="MBG0565758.1"/>
    <property type="molecule type" value="Genomic_DNA"/>
</dbReference>
<protein>
    <recommendedName>
        <fullName evidence="4">Secreted protein</fullName>
    </recommendedName>
</protein>
<feature type="chain" id="PRO_5039262913" description="Secreted protein" evidence="1">
    <location>
        <begin position="30"/>
        <end position="176"/>
    </location>
</feature>
<reference evidence="2" key="1">
    <citation type="submission" date="2020-11" db="EMBL/GenBank/DDBJ databases">
        <title>Isolation and identification of active actinomycetes.</title>
        <authorList>
            <person name="Sun X."/>
        </authorList>
    </citation>
    <scope>NUCLEOTIDE SEQUENCE</scope>
    <source>
        <strain evidence="2">NEAU-A11</strain>
    </source>
</reference>